<dbReference type="UniPathway" id="UPA00136">
    <property type="reaction ID" value="UER00200"/>
</dbReference>
<protein>
    <recommendedName>
        <fullName evidence="7">Cysteine synthase B</fullName>
        <ecNumber evidence="4">2.5.1.47</ecNumber>
    </recommendedName>
    <alternativeName>
        <fullName evidence="8">O-acetylserine (thiol)-lyase B</fullName>
    </alternativeName>
    <alternativeName>
        <fullName evidence="9">O-acetylserine sulfhydrylase B</fullName>
    </alternativeName>
</protein>
<feature type="domain" description="Tryptophan synthase beta chain-like PALP" evidence="10">
    <location>
        <begin position="5"/>
        <end position="153"/>
    </location>
</feature>
<evidence type="ECO:0000313" key="12">
    <source>
        <dbReference type="Proteomes" id="UP000255534"/>
    </source>
</evidence>
<evidence type="ECO:0000256" key="7">
    <source>
        <dbReference type="ARBA" id="ARBA00072081"/>
    </source>
</evidence>
<evidence type="ECO:0000256" key="8">
    <source>
        <dbReference type="ARBA" id="ARBA00078257"/>
    </source>
</evidence>
<dbReference type="Gene3D" id="3.40.50.1100">
    <property type="match status" value="3"/>
</dbReference>
<feature type="domain" description="Tryptophan synthase beta chain-like PALP" evidence="10">
    <location>
        <begin position="198"/>
        <end position="280"/>
    </location>
</feature>
<dbReference type="Pfam" id="PF00291">
    <property type="entry name" value="PALP"/>
    <property type="match status" value="2"/>
</dbReference>
<evidence type="ECO:0000256" key="2">
    <source>
        <dbReference type="ARBA" id="ARBA00004962"/>
    </source>
</evidence>
<dbReference type="EMBL" id="UGXK01000001">
    <property type="protein sequence ID" value="SUG71403.1"/>
    <property type="molecule type" value="Genomic_DNA"/>
</dbReference>
<dbReference type="SUPFAM" id="SSF53686">
    <property type="entry name" value="Tryptophan synthase beta subunit-like PLP-dependent enzymes"/>
    <property type="match status" value="1"/>
</dbReference>
<sequence length="377" mass="40642">MNTLEQTIGNTPLVKLQRLGPDNGSEIWVKLEGNNPAGSVKDRAALSMIVEAEKRGEIKPGDVLIEATSGNTGIALAMIAALKGYRMKLLMPDNMSQERRAAMRAYGAELILVTKEQGMEGARDLALAMSERGEGKLLDQFNNPDNPYAHYTTPARKSGGKRQVASPILSPAWARPAPLPACRVFCASRKNGHHRWPTAGRGQQYSGHSTLACGIYAGHFNASLVDEVLDIHQNDAENTMRELAVREGIFCGVSSGGAVAGALRVARATPGAVVVAIICDRGDRYLSTGVFGEEHFSQGQGFKLTGLAGWDMRRQRPPLTSGNILPIFYVRQRITAVFYNKSSSVVFIVVFVPGKASCNACCFLPAWLNQAGKVTAL</sequence>
<evidence type="ECO:0000313" key="11">
    <source>
        <dbReference type="EMBL" id="SUG71403.1"/>
    </source>
</evidence>
<proteinExistence type="inferred from homology"/>
<dbReference type="PROSITE" id="PS00901">
    <property type="entry name" value="CYS_SYNTHASE"/>
    <property type="match status" value="1"/>
</dbReference>
<dbReference type="Proteomes" id="UP000255534">
    <property type="component" value="Unassembled WGS sequence"/>
</dbReference>
<comment type="similarity">
    <text evidence="3">Belongs to the cysteine synthase/cystathionine beta-synthase family.</text>
</comment>
<dbReference type="PANTHER" id="PTHR10314">
    <property type="entry name" value="CYSTATHIONINE BETA-SYNTHASE"/>
    <property type="match status" value="1"/>
</dbReference>
<evidence type="ECO:0000256" key="3">
    <source>
        <dbReference type="ARBA" id="ARBA00007103"/>
    </source>
</evidence>
<evidence type="ECO:0000256" key="4">
    <source>
        <dbReference type="ARBA" id="ARBA00012681"/>
    </source>
</evidence>
<dbReference type="InterPro" id="IPR001926">
    <property type="entry name" value="TrpB-like_PALP"/>
</dbReference>
<comment type="pathway">
    <text evidence="2">Amino-acid biosynthesis; L-cysteine biosynthesis; L-cysteine from L-serine: step 2/2.</text>
</comment>
<evidence type="ECO:0000256" key="9">
    <source>
        <dbReference type="ARBA" id="ARBA00079153"/>
    </source>
</evidence>
<evidence type="ECO:0000256" key="5">
    <source>
        <dbReference type="ARBA" id="ARBA00022898"/>
    </source>
</evidence>
<name>A0A379UU09_SALET</name>
<evidence type="ECO:0000259" key="10">
    <source>
        <dbReference type="Pfam" id="PF00291"/>
    </source>
</evidence>
<reference evidence="11 12" key="1">
    <citation type="submission" date="2018-06" db="EMBL/GenBank/DDBJ databases">
        <authorList>
            <consortium name="Pathogen Informatics"/>
            <person name="Doyle S."/>
        </authorList>
    </citation>
    <scope>NUCLEOTIDE SEQUENCE [LARGE SCALE GENOMIC DNA]</scope>
    <source>
        <strain evidence="11 12">NCTC5798</strain>
    </source>
</reference>
<keyword evidence="5" id="KW-0663">Pyridoxal phosphate</keyword>
<evidence type="ECO:0000256" key="6">
    <source>
        <dbReference type="ARBA" id="ARBA00047931"/>
    </source>
</evidence>
<comment type="cofactor">
    <cofactor evidence="1">
        <name>pyridoxal 5'-phosphate</name>
        <dbReference type="ChEBI" id="CHEBI:597326"/>
    </cofactor>
</comment>
<keyword evidence="11" id="KW-0808">Transferase</keyword>
<dbReference type="InterPro" id="IPR001216">
    <property type="entry name" value="P-phosphate_BS"/>
</dbReference>
<comment type="catalytic activity">
    <reaction evidence="6">
        <text>O-acetyl-L-serine + hydrogen sulfide = L-cysteine + acetate</text>
        <dbReference type="Rhea" id="RHEA:14829"/>
        <dbReference type="ChEBI" id="CHEBI:29919"/>
        <dbReference type="ChEBI" id="CHEBI:30089"/>
        <dbReference type="ChEBI" id="CHEBI:35235"/>
        <dbReference type="ChEBI" id="CHEBI:58340"/>
        <dbReference type="EC" id="2.5.1.47"/>
    </reaction>
</comment>
<organism evidence="11 12">
    <name type="scientific">Salmonella enterica I</name>
    <dbReference type="NCBI Taxonomy" id="59201"/>
    <lineage>
        <taxon>Bacteria</taxon>
        <taxon>Pseudomonadati</taxon>
        <taxon>Pseudomonadota</taxon>
        <taxon>Gammaproteobacteria</taxon>
        <taxon>Enterobacterales</taxon>
        <taxon>Enterobacteriaceae</taxon>
        <taxon>Salmonella</taxon>
    </lineage>
</organism>
<dbReference type="AlphaFoldDB" id="A0A379UU09"/>
<dbReference type="CDD" id="cd01561">
    <property type="entry name" value="CBS_like"/>
    <property type="match status" value="1"/>
</dbReference>
<evidence type="ECO:0000256" key="1">
    <source>
        <dbReference type="ARBA" id="ARBA00001933"/>
    </source>
</evidence>
<dbReference type="InterPro" id="IPR036052">
    <property type="entry name" value="TrpB-like_PALP_sf"/>
</dbReference>
<dbReference type="EC" id="2.5.1.47" evidence="4"/>
<dbReference type="FunFam" id="3.40.50.1100:FF:000003">
    <property type="entry name" value="Cystathionine beta-synthase"/>
    <property type="match status" value="1"/>
</dbReference>
<dbReference type="GO" id="GO:0004124">
    <property type="term" value="F:cysteine synthase activity"/>
    <property type="evidence" value="ECO:0007669"/>
    <property type="project" value="UniProtKB-EC"/>
</dbReference>
<dbReference type="InterPro" id="IPR050214">
    <property type="entry name" value="Cys_Synth/Cystath_Beta-Synth"/>
</dbReference>
<gene>
    <name evidence="11" type="primary">SBOV25061</name>
    <name evidence="11" type="ORF">NCTC5798_02560</name>
</gene>
<accession>A0A379UU09</accession>
<dbReference type="GO" id="GO:0006535">
    <property type="term" value="P:cysteine biosynthetic process from serine"/>
    <property type="evidence" value="ECO:0007669"/>
    <property type="project" value="InterPro"/>
</dbReference>